<evidence type="ECO:0000256" key="1">
    <source>
        <dbReference type="SAM" id="MobiDB-lite"/>
    </source>
</evidence>
<evidence type="ECO:0000313" key="3">
    <source>
        <dbReference type="WBParaSite" id="MhA1_Contig1310.frz3.gene8"/>
    </source>
</evidence>
<protein>
    <submittedName>
        <fullName evidence="3">Uncharacterized protein</fullName>
    </submittedName>
</protein>
<dbReference type="Proteomes" id="UP000095281">
    <property type="component" value="Unplaced"/>
</dbReference>
<proteinExistence type="predicted"/>
<feature type="region of interest" description="Disordered" evidence="1">
    <location>
        <begin position="37"/>
        <end position="80"/>
    </location>
</feature>
<feature type="compositionally biased region" description="Basic and acidic residues" evidence="1">
    <location>
        <begin position="37"/>
        <end position="65"/>
    </location>
</feature>
<feature type="compositionally biased region" description="Basic and acidic residues" evidence="1">
    <location>
        <begin position="188"/>
        <end position="207"/>
    </location>
</feature>
<organism evidence="2 3">
    <name type="scientific">Meloidogyne hapla</name>
    <name type="common">Root-knot nematode worm</name>
    <dbReference type="NCBI Taxonomy" id="6305"/>
    <lineage>
        <taxon>Eukaryota</taxon>
        <taxon>Metazoa</taxon>
        <taxon>Ecdysozoa</taxon>
        <taxon>Nematoda</taxon>
        <taxon>Chromadorea</taxon>
        <taxon>Rhabditida</taxon>
        <taxon>Tylenchina</taxon>
        <taxon>Tylenchomorpha</taxon>
        <taxon>Tylenchoidea</taxon>
        <taxon>Meloidogynidae</taxon>
        <taxon>Meloidogyninae</taxon>
        <taxon>Meloidogyne</taxon>
    </lineage>
</organism>
<dbReference type="AlphaFoldDB" id="A0A1I8B2W1"/>
<sequence length="225" mass="26471">MDKFPTENKDNLWELIWKELERYNIILELLAGFWNNKQKDKQKNKENPKILPIPKEEKHEEKEVVSSKTPFDPDDDYEDDYDKAVKNIKEDYYCKPNSPPNSPRTVLIKEFKLICDHFNADNKDHHKTEKDSIPPIKGENKGEQKVIHHESKTPKGSSLKLLPFKGEGQAVHPVHHGIHHDLKTHKNPSNEEKNNLNIEKDKEKQEGDEVDDEWHLLLLEEYTEV</sequence>
<dbReference type="WBParaSite" id="MhA1_Contig1310.frz3.gene8">
    <property type="protein sequence ID" value="MhA1_Contig1310.frz3.gene8"/>
    <property type="gene ID" value="MhA1_Contig1310.frz3.gene8"/>
</dbReference>
<feature type="region of interest" description="Disordered" evidence="1">
    <location>
        <begin position="180"/>
        <end position="209"/>
    </location>
</feature>
<feature type="region of interest" description="Disordered" evidence="1">
    <location>
        <begin position="123"/>
        <end position="143"/>
    </location>
</feature>
<reference evidence="3" key="1">
    <citation type="submission" date="2016-11" db="UniProtKB">
        <authorList>
            <consortium name="WormBaseParasite"/>
        </authorList>
    </citation>
    <scope>IDENTIFICATION</scope>
</reference>
<accession>A0A1I8B2W1</accession>
<keyword evidence="2" id="KW-1185">Reference proteome</keyword>
<evidence type="ECO:0000313" key="2">
    <source>
        <dbReference type="Proteomes" id="UP000095281"/>
    </source>
</evidence>
<name>A0A1I8B2W1_MELHA</name>